<evidence type="ECO:0000259" key="2">
    <source>
        <dbReference type="Pfam" id="PF02668"/>
    </source>
</evidence>
<reference evidence="3" key="1">
    <citation type="submission" date="2020-03" db="EMBL/GenBank/DDBJ databases">
        <title>A mixture of massive structural variations and highly conserved coding sequences in Ustilaginoidea virens genome.</title>
        <authorList>
            <person name="Zhang K."/>
            <person name="Zhao Z."/>
            <person name="Zhang Z."/>
            <person name="Li Y."/>
            <person name="Hsiang T."/>
            <person name="Sun W."/>
        </authorList>
    </citation>
    <scope>NUCLEOTIDE SEQUENCE</scope>
    <source>
        <strain evidence="3">UV-8b</strain>
    </source>
</reference>
<accession>A0A8E5HJS5</accession>
<dbReference type="PANTHER" id="PTHR10696:SF54">
    <property type="entry name" value="FAMILY OXIDOREDUCTASE, PUTATIVE (AFU_ORTHOLOGUE AFUA_4G13850)-RELATED"/>
    <property type="match status" value="1"/>
</dbReference>
<dbReference type="InterPro" id="IPR003819">
    <property type="entry name" value="TauD/TfdA-like"/>
</dbReference>
<dbReference type="RefSeq" id="XP_042994256.1">
    <property type="nucleotide sequence ID" value="XM_043138322.1"/>
</dbReference>
<dbReference type="AlphaFoldDB" id="A0A8E5HJS5"/>
<dbReference type="InterPro" id="IPR042098">
    <property type="entry name" value="TauD-like_sf"/>
</dbReference>
<sequence length="408" mass="45891">MPVLASSSVFIRLANRLHGNARHKMNKSVSPYSVPEQRPLPTHVMPNVHHDSLRFLSRVDARRAYASGQEMAQPVCTSATPIESKKARHSPHVAKQVNKFQIPKTVSRPTPWTGSGFERGNSYTLYLTAADICEIERALRVFKSLGLDGDAVSTSNFPLPNLSRVLKDYTRSLHNDIGFFVVHGMELSRYSIEDGVVIYLGIASYIGDKRGVQDGKGNVLTHITSCKTWDVPMNQRHVVHSNMALLFNSGKETRYYLAPVMAMHQDRLMISMDPKRFGPHPACRESSAPPLTHAQEHTLRKVAEAAAATELKLSLEPGDILFINNWAVLHRREAYDDDESTSRHLVRLWLRNSDYGWPVPRAMVSLWQRAYGNEGGGRNRLYALHPMPKYHVPKYSMGSAAFPLDDND</sequence>
<protein>
    <recommendedName>
        <fullName evidence="2">TauD/TfdA-like domain-containing protein</fullName>
    </recommendedName>
</protein>
<dbReference type="PANTHER" id="PTHR10696">
    <property type="entry name" value="GAMMA-BUTYROBETAINE HYDROXYLASE-RELATED"/>
    <property type="match status" value="1"/>
</dbReference>
<feature type="domain" description="TauD/TfdA-like" evidence="2">
    <location>
        <begin position="294"/>
        <end position="349"/>
    </location>
</feature>
<dbReference type="GO" id="GO:0016491">
    <property type="term" value="F:oxidoreductase activity"/>
    <property type="evidence" value="ECO:0007669"/>
    <property type="project" value="UniProtKB-KW"/>
</dbReference>
<gene>
    <name evidence="3" type="ORF">UV8b_00824</name>
</gene>
<dbReference type="GeneID" id="66061602"/>
<keyword evidence="4" id="KW-1185">Reference proteome</keyword>
<keyword evidence="1" id="KW-0560">Oxidoreductase</keyword>
<evidence type="ECO:0000313" key="4">
    <source>
        <dbReference type="Proteomes" id="UP000027002"/>
    </source>
</evidence>
<name>A0A8E5HJS5_USTVR</name>
<organism evidence="3 4">
    <name type="scientific">Ustilaginoidea virens</name>
    <name type="common">Rice false smut fungus</name>
    <name type="synonym">Villosiclava virens</name>
    <dbReference type="NCBI Taxonomy" id="1159556"/>
    <lineage>
        <taxon>Eukaryota</taxon>
        <taxon>Fungi</taxon>
        <taxon>Dikarya</taxon>
        <taxon>Ascomycota</taxon>
        <taxon>Pezizomycotina</taxon>
        <taxon>Sordariomycetes</taxon>
        <taxon>Hypocreomycetidae</taxon>
        <taxon>Hypocreales</taxon>
        <taxon>Clavicipitaceae</taxon>
        <taxon>Ustilaginoidea</taxon>
    </lineage>
</organism>
<evidence type="ECO:0000313" key="3">
    <source>
        <dbReference type="EMBL" id="QUC16583.1"/>
    </source>
</evidence>
<dbReference type="EMBL" id="CP072753">
    <property type="protein sequence ID" value="QUC16583.1"/>
    <property type="molecule type" value="Genomic_DNA"/>
</dbReference>
<dbReference type="OrthoDB" id="272271at2759"/>
<dbReference type="Proteomes" id="UP000027002">
    <property type="component" value="Chromosome 1"/>
</dbReference>
<dbReference type="Gene3D" id="3.60.130.10">
    <property type="entry name" value="Clavaminate synthase-like"/>
    <property type="match status" value="1"/>
</dbReference>
<dbReference type="KEGG" id="uvi:66061602"/>
<dbReference type="InterPro" id="IPR050411">
    <property type="entry name" value="AlphaKG_dependent_hydroxylases"/>
</dbReference>
<proteinExistence type="predicted"/>
<dbReference type="SUPFAM" id="SSF51197">
    <property type="entry name" value="Clavaminate synthase-like"/>
    <property type="match status" value="1"/>
</dbReference>
<evidence type="ECO:0000256" key="1">
    <source>
        <dbReference type="ARBA" id="ARBA00023002"/>
    </source>
</evidence>
<dbReference type="Pfam" id="PF02668">
    <property type="entry name" value="TauD"/>
    <property type="match status" value="1"/>
</dbReference>